<protein>
    <recommendedName>
        <fullName evidence="2">DNRLRE domain-containing protein</fullName>
    </recommendedName>
</protein>
<comment type="caution">
    <text evidence="1">The sequence shown here is derived from an EMBL/GenBank/DDBJ whole genome shotgun (WGS) entry which is preliminary data.</text>
</comment>
<name>A0A0W8G025_9ZZZZ</name>
<accession>A0A0W8G025</accession>
<proteinExistence type="predicted"/>
<dbReference type="PROSITE" id="PS51257">
    <property type="entry name" value="PROKAR_LIPOPROTEIN"/>
    <property type="match status" value="1"/>
</dbReference>
<gene>
    <name evidence="1" type="ORF">ASZ90_003656</name>
</gene>
<sequence>MQLVKLSSIILIVSLIFLSCQDDPTSLGRNFIGNELEIIILNSESDSLNQNTNSYLADSLSFGAAGRILLGNLDYVKSTMLVRFGTILPDSIRTSLENNTLTVMSAEVELRPNYRIGDLTQQFNFAVHKITSDWGSAGFNPDSLALLTYEPNELTDQKEISDSLIKFNVHSDIALEWMNALRGDSLANNYGMIFLPASGTNLIYGFRAFPFIQFENSPLIRFVVQNDASKIDTIIANIVFDVHVPEGTPPQVDSDKLQLIAGLGQRGKLFFDVSKLPSHVNINRAELTLQLDSLNSVVGSPAADSLRVHLFADSSDLSVISNQRALRLRFDGKQFKGDISQLIQLLNSGTENKGMRLVLSNEIDAVDKYVIFGSRYTEPSLRPKLIIYYNVLK</sequence>
<evidence type="ECO:0000313" key="1">
    <source>
        <dbReference type="EMBL" id="KUG26503.1"/>
    </source>
</evidence>
<dbReference type="AlphaFoldDB" id="A0A0W8G025"/>
<organism evidence="1">
    <name type="scientific">hydrocarbon metagenome</name>
    <dbReference type="NCBI Taxonomy" id="938273"/>
    <lineage>
        <taxon>unclassified sequences</taxon>
        <taxon>metagenomes</taxon>
        <taxon>ecological metagenomes</taxon>
    </lineage>
</organism>
<evidence type="ECO:0008006" key="2">
    <source>
        <dbReference type="Google" id="ProtNLM"/>
    </source>
</evidence>
<dbReference type="EMBL" id="LNQE01000452">
    <property type="protein sequence ID" value="KUG26503.1"/>
    <property type="molecule type" value="Genomic_DNA"/>
</dbReference>
<reference evidence="1" key="1">
    <citation type="journal article" date="2015" name="Proc. Natl. Acad. Sci. U.S.A.">
        <title>Networks of energetic and metabolic interactions define dynamics in microbial communities.</title>
        <authorList>
            <person name="Embree M."/>
            <person name="Liu J.K."/>
            <person name="Al-Bassam M.M."/>
            <person name="Zengler K."/>
        </authorList>
    </citation>
    <scope>NUCLEOTIDE SEQUENCE</scope>
</reference>